<reference evidence="3 4" key="1">
    <citation type="submission" date="2021-01" db="EMBL/GenBank/DDBJ databases">
        <title>Whole genome shotgun sequence of Asanoa iriomotensis NBRC 100142.</title>
        <authorList>
            <person name="Komaki H."/>
            <person name="Tamura T."/>
        </authorList>
    </citation>
    <scope>NUCLEOTIDE SEQUENCE [LARGE SCALE GENOMIC DNA]</scope>
    <source>
        <strain evidence="3 4">NBRC 100142</strain>
    </source>
</reference>
<accession>A0ABQ4C4H7</accession>
<evidence type="ECO:0000256" key="1">
    <source>
        <dbReference type="SAM" id="MobiDB-lite"/>
    </source>
</evidence>
<comment type="caution">
    <text evidence="3">The sequence shown here is derived from an EMBL/GenBank/DDBJ whole genome shotgun (WGS) entry which is preliminary data.</text>
</comment>
<proteinExistence type="predicted"/>
<dbReference type="InterPro" id="IPR048031">
    <property type="entry name" value="ScyD/ScyE-like"/>
</dbReference>
<feature type="chain" id="PRO_5047124902" description="ScyD/ScyE family protein" evidence="2">
    <location>
        <begin position="19"/>
        <end position="368"/>
    </location>
</feature>
<feature type="region of interest" description="Disordered" evidence="1">
    <location>
        <begin position="158"/>
        <end position="185"/>
    </location>
</feature>
<feature type="compositionally biased region" description="Basic and acidic residues" evidence="1">
    <location>
        <begin position="172"/>
        <end position="181"/>
    </location>
</feature>
<evidence type="ECO:0000256" key="2">
    <source>
        <dbReference type="SAM" id="SignalP"/>
    </source>
</evidence>
<evidence type="ECO:0000313" key="3">
    <source>
        <dbReference type="EMBL" id="GIF57696.1"/>
    </source>
</evidence>
<dbReference type="EMBL" id="BONC01000025">
    <property type="protein sequence ID" value="GIF57696.1"/>
    <property type="molecule type" value="Genomic_DNA"/>
</dbReference>
<dbReference type="SUPFAM" id="SSF63829">
    <property type="entry name" value="Calcium-dependent phosphotriesterase"/>
    <property type="match status" value="1"/>
</dbReference>
<keyword evidence="2" id="KW-0732">Signal</keyword>
<feature type="signal peptide" evidence="2">
    <location>
        <begin position="1"/>
        <end position="18"/>
    </location>
</feature>
<evidence type="ECO:0008006" key="5">
    <source>
        <dbReference type="Google" id="ProtNLM"/>
    </source>
</evidence>
<dbReference type="InterPro" id="IPR011042">
    <property type="entry name" value="6-blade_b-propeller_TolB-like"/>
</dbReference>
<gene>
    <name evidence="3" type="ORF">Air01nite_37910</name>
</gene>
<organism evidence="3 4">
    <name type="scientific">Asanoa iriomotensis</name>
    <dbReference type="NCBI Taxonomy" id="234613"/>
    <lineage>
        <taxon>Bacteria</taxon>
        <taxon>Bacillati</taxon>
        <taxon>Actinomycetota</taxon>
        <taxon>Actinomycetes</taxon>
        <taxon>Micromonosporales</taxon>
        <taxon>Micromonosporaceae</taxon>
        <taxon>Asanoa</taxon>
    </lineage>
</organism>
<dbReference type="NCBIfam" id="NF033206">
    <property type="entry name" value="ScyE_fam"/>
    <property type="match status" value="1"/>
</dbReference>
<dbReference type="Gene3D" id="2.120.10.30">
    <property type="entry name" value="TolB, C-terminal domain"/>
    <property type="match status" value="1"/>
</dbReference>
<dbReference type="Proteomes" id="UP000624325">
    <property type="component" value="Unassembled WGS sequence"/>
</dbReference>
<name>A0ABQ4C4H7_9ACTN</name>
<sequence length="368" mass="37701">MLAGALTATMLAPAVANAAPMRDRAWVTVVARGLDNPRGVTIGYDGAVVLAEAGRGGRSDRCVDSPEGGKVCLGLSGGITAVSVGRRGAWSQRRIVGGLPSLAGRDGASAVGPHDVSPYGDREYVTALGLGGTPQSRFDLGLAGLMLGQTLIVRSDRNGQSTRSFGDPAAFEGRRDPDRQGVDSNPYSILGTRNGAVAVDAGGNTLLTIGQRGAVSTLAVFPNRMVAGPSGGRVSMQAVPTSVVRGPDGAFYVGQLTGFPFPVGGARVYRVVPGQQPTVVARGFTNIVDIAFDRQGRLLVLEIAKNGLASGDQTGALIRVDRRGNHTELVPGRLTAPGGLAVGADGSLFVTNHSTSAGRGELLRIANV</sequence>
<keyword evidence="4" id="KW-1185">Reference proteome</keyword>
<evidence type="ECO:0000313" key="4">
    <source>
        <dbReference type="Proteomes" id="UP000624325"/>
    </source>
</evidence>
<protein>
    <recommendedName>
        <fullName evidence="5">ScyD/ScyE family protein</fullName>
    </recommendedName>
</protein>